<gene>
    <name evidence="3" type="ORF">SP6_36_00130</name>
</gene>
<evidence type="ECO:0000259" key="2">
    <source>
        <dbReference type="PROSITE" id="PS50110"/>
    </source>
</evidence>
<proteinExistence type="predicted"/>
<evidence type="ECO:0000313" key="3">
    <source>
        <dbReference type="EMBL" id="GAN14295.1"/>
    </source>
</evidence>
<organism evidence="3 4">
    <name type="scientific">Sphingomonas paucimobilis NBRC 13935</name>
    <dbReference type="NCBI Taxonomy" id="1219050"/>
    <lineage>
        <taxon>Bacteria</taxon>
        <taxon>Pseudomonadati</taxon>
        <taxon>Pseudomonadota</taxon>
        <taxon>Alphaproteobacteria</taxon>
        <taxon>Sphingomonadales</taxon>
        <taxon>Sphingomonadaceae</taxon>
        <taxon>Sphingomonas</taxon>
    </lineage>
</organism>
<accession>A0A0C9M3E2</accession>
<keyword evidence="1" id="KW-0597">Phosphoprotein</keyword>
<dbReference type="PROSITE" id="PS50110">
    <property type="entry name" value="RESPONSE_REGULATORY"/>
    <property type="match status" value="1"/>
</dbReference>
<dbReference type="RefSeq" id="WP_007404747.1">
    <property type="nucleotide sequence ID" value="NZ_BBJS01000036.1"/>
</dbReference>
<dbReference type="InterPro" id="IPR011006">
    <property type="entry name" value="CheY-like_superfamily"/>
</dbReference>
<protein>
    <submittedName>
        <fullName evidence="3">DNA, contig: SP636</fullName>
    </submittedName>
</protein>
<reference evidence="3 4" key="1">
    <citation type="submission" date="2014-08" db="EMBL/GenBank/DDBJ databases">
        <title>Whole genome shotgun sequence of Sphingomonas paucimobilis NBRC 13935.</title>
        <authorList>
            <person name="Hosoyama A."/>
            <person name="Hashimoto M."/>
            <person name="Hosoyama Y."/>
            <person name="Noguchi M."/>
            <person name="Uohara A."/>
            <person name="Ohji S."/>
            <person name="Katano-Makiyama Y."/>
            <person name="Ichikawa N."/>
            <person name="Kimura A."/>
            <person name="Yamazoe A."/>
            <person name="Fujita N."/>
        </authorList>
    </citation>
    <scope>NUCLEOTIDE SEQUENCE [LARGE SCALE GENOMIC DNA]</scope>
    <source>
        <strain evidence="3 4">NBRC 13935</strain>
    </source>
</reference>
<dbReference type="SUPFAM" id="SSF52172">
    <property type="entry name" value="CheY-like"/>
    <property type="match status" value="1"/>
</dbReference>
<dbReference type="EMBL" id="BBJS01000036">
    <property type="protein sequence ID" value="GAN14295.1"/>
    <property type="molecule type" value="Genomic_DNA"/>
</dbReference>
<comment type="caution">
    <text evidence="3">The sequence shown here is derived from an EMBL/GenBank/DDBJ whole genome shotgun (WGS) entry which is preliminary data.</text>
</comment>
<dbReference type="Gene3D" id="3.40.50.2300">
    <property type="match status" value="1"/>
</dbReference>
<evidence type="ECO:0000256" key="1">
    <source>
        <dbReference type="PROSITE-ProRule" id="PRU00169"/>
    </source>
</evidence>
<keyword evidence="4" id="KW-1185">Reference proteome</keyword>
<dbReference type="InterPro" id="IPR001789">
    <property type="entry name" value="Sig_transdc_resp-reg_receiver"/>
</dbReference>
<dbReference type="AlphaFoldDB" id="A0A0C9M3E2"/>
<name>A0A0C9M3E2_SPHPI</name>
<evidence type="ECO:0000313" key="4">
    <source>
        <dbReference type="Proteomes" id="UP000032025"/>
    </source>
</evidence>
<sequence length="126" mass="13881">MPLHHRHILVVEDEYMLAYDMQADLEAAGAVVIGPEPSVMQALSRIDHEDRIDAALIDLNLRGEMAFPVADALTARHIPFLFASGYDDSAIGDRYPGVDMCNKPFSKRLLLGSLIRLLDAGTPRHG</sequence>
<feature type="modified residue" description="4-aspartylphosphate" evidence="1">
    <location>
        <position position="58"/>
    </location>
</feature>
<feature type="domain" description="Response regulatory" evidence="2">
    <location>
        <begin position="7"/>
        <end position="118"/>
    </location>
</feature>
<dbReference type="Proteomes" id="UP000032025">
    <property type="component" value="Unassembled WGS sequence"/>
</dbReference>
<dbReference type="GO" id="GO:0000160">
    <property type="term" value="P:phosphorelay signal transduction system"/>
    <property type="evidence" value="ECO:0007669"/>
    <property type="project" value="InterPro"/>
</dbReference>
<dbReference type="GeneID" id="78527978"/>